<reference evidence="1" key="1">
    <citation type="submission" date="2018-02" db="EMBL/GenBank/DDBJ databases">
        <title>Rhizophora mucronata_Transcriptome.</title>
        <authorList>
            <person name="Meera S.P."/>
            <person name="Sreeshan A."/>
            <person name="Augustine A."/>
        </authorList>
    </citation>
    <scope>NUCLEOTIDE SEQUENCE</scope>
    <source>
        <tissue evidence="1">Leaf</tissue>
    </source>
</reference>
<dbReference type="AlphaFoldDB" id="A0A2P2MVR4"/>
<accession>A0A2P2MVR4</accession>
<evidence type="ECO:0000313" key="1">
    <source>
        <dbReference type="EMBL" id="MBX34301.1"/>
    </source>
</evidence>
<protein>
    <submittedName>
        <fullName evidence="1">Uncharacterized protein LOC8288911</fullName>
    </submittedName>
</protein>
<dbReference type="EMBL" id="GGEC01053817">
    <property type="protein sequence ID" value="MBX34301.1"/>
    <property type="molecule type" value="Transcribed_RNA"/>
</dbReference>
<sequence length="101" mass="11812">MLGQKLLIWTGLPPKRIWIISGKLLWSKYHPQRVKENGKLVRITLLKGNHLELWTMNRKARLLCKPLQKALFFTTKILRVKFKVPFLVVILLDGLKLDILA</sequence>
<proteinExistence type="predicted"/>
<name>A0A2P2MVR4_RHIMU</name>
<organism evidence="1">
    <name type="scientific">Rhizophora mucronata</name>
    <name type="common">Asiatic mangrove</name>
    <dbReference type="NCBI Taxonomy" id="61149"/>
    <lineage>
        <taxon>Eukaryota</taxon>
        <taxon>Viridiplantae</taxon>
        <taxon>Streptophyta</taxon>
        <taxon>Embryophyta</taxon>
        <taxon>Tracheophyta</taxon>
        <taxon>Spermatophyta</taxon>
        <taxon>Magnoliopsida</taxon>
        <taxon>eudicotyledons</taxon>
        <taxon>Gunneridae</taxon>
        <taxon>Pentapetalae</taxon>
        <taxon>rosids</taxon>
        <taxon>fabids</taxon>
        <taxon>Malpighiales</taxon>
        <taxon>Rhizophoraceae</taxon>
        <taxon>Rhizophora</taxon>
    </lineage>
</organism>